<keyword evidence="2 3" id="KW-0802">TPR repeat</keyword>
<dbReference type="InterPro" id="IPR051685">
    <property type="entry name" value="Ycf3/AcsC/BcsC/TPR_MFPF"/>
</dbReference>
<evidence type="ECO:0000313" key="5">
    <source>
        <dbReference type="Proteomes" id="UP000319191"/>
    </source>
</evidence>
<proteinExistence type="predicted"/>
<dbReference type="PANTHER" id="PTHR44943">
    <property type="entry name" value="CELLULOSE SYNTHASE OPERON PROTEIN C"/>
    <property type="match status" value="1"/>
</dbReference>
<dbReference type="InterPro" id="IPR011990">
    <property type="entry name" value="TPR-like_helical_dom_sf"/>
</dbReference>
<name>A0A552ITT2_9CHRO</name>
<dbReference type="InterPro" id="IPR019734">
    <property type="entry name" value="TPR_rpt"/>
</dbReference>
<dbReference type="Pfam" id="PF00515">
    <property type="entry name" value="TPR_1"/>
    <property type="match status" value="1"/>
</dbReference>
<feature type="non-terminal residue" evidence="4">
    <location>
        <position position="1"/>
    </location>
</feature>
<organism evidence="4 5">
    <name type="scientific">Microcystis novacekii Mn_MB_F_20050700_S1D</name>
    <dbReference type="NCBI Taxonomy" id="2486266"/>
    <lineage>
        <taxon>Bacteria</taxon>
        <taxon>Bacillati</taxon>
        <taxon>Cyanobacteriota</taxon>
        <taxon>Cyanophyceae</taxon>
        <taxon>Oscillatoriophycideae</taxon>
        <taxon>Chroococcales</taxon>
        <taxon>Microcystaceae</taxon>
        <taxon>Microcystis</taxon>
    </lineage>
</organism>
<feature type="repeat" description="TPR" evidence="3">
    <location>
        <begin position="16"/>
        <end position="49"/>
    </location>
</feature>
<evidence type="ECO:0000256" key="3">
    <source>
        <dbReference type="PROSITE-ProRule" id="PRU00339"/>
    </source>
</evidence>
<gene>
    <name evidence="4" type="ORF">EWV54_13545</name>
</gene>
<dbReference type="Gene3D" id="1.25.40.10">
    <property type="entry name" value="Tetratricopeptide repeat domain"/>
    <property type="match status" value="1"/>
</dbReference>
<sequence length="66" mass="7570">AIASYDQALEIKPDFHQAWYNRGIALGKLGRYEDAIASYARALEIKPDDHEAWNNRENALRNLGRL</sequence>
<dbReference type="PROSITE" id="PS50005">
    <property type="entry name" value="TPR"/>
    <property type="match status" value="1"/>
</dbReference>
<evidence type="ECO:0000313" key="4">
    <source>
        <dbReference type="EMBL" id="TRU86842.1"/>
    </source>
</evidence>
<protein>
    <submittedName>
        <fullName evidence="4">Tetratricopeptide repeat protein</fullName>
    </submittedName>
</protein>
<dbReference type="Proteomes" id="UP000319191">
    <property type="component" value="Unassembled WGS sequence"/>
</dbReference>
<dbReference type="SUPFAM" id="SSF48452">
    <property type="entry name" value="TPR-like"/>
    <property type="match status" value="1"/>
</dbReference>
<dbReference type="SMART" id="SM00028">
    <property type="entry name" value="TPR"/>
    <property type="match status" value="1"/>
</dbReference>
<dbReference type="AlphaFoldDB" id="A0A552ITT2"/>
<dbReference type="PANTHER" id="PTHR44943:SF8">
    <property type="entry name" value="TPR REPEAT-CONTAINING PROTEIN MJ0263"/>
    <property type="match status" value="1"/>
</dbReference>
<accession>A0A552ITT2</accession>
<evidence type="ECO:0000256" key="1">
    <source>
        <dbReference type="ARBA" id="ARBA00022737"/>
    </source>
</evidence>
<reference evidence="4 5" key="1">
    <citation type="submission" date="2019-01" db="EMBL/GenBank/DDBJ databases">
        <title>Coherence of Microcystis species and biogeography revealed through population genomics.</title>
        <authorList>
            <person name="Perez-Carrascal O.M."/>
            <person name="Terrat Y."/>
            <person name="Giani A."/>
            <person name="Fortin N."/>
            <person name="Tromas N."/>
            <person name="Shapiro B.J."/>
        </authorList>
    </citation>
    <scope>NUCLEOTIDE SEQUENCE [LARGE SCALE GENOMIC DNA]</scope>
    <source>
        <strain evidence="4">Mn_MB_F_20050700_S1D</strain>
    </source>
</reference>
<dbReference type="PROSITE" id="PS50293">
    <property type="entry name" value="TPR_REGION"/>
    <property type="match status" value="1"/>
</dbReference>
<comment type="caution">
    <text evidence="4">The sequence shown here is derived from an EMBL/GenBank/DDBJ whole genome shotgun (WGS) entry which is preliminary data.</text>
</comment>
<keyword evidence="1" id="KW-0677">Repeat</keyword>
<dbReference type="EMBL" id="SFAV01000179">
    <property type="protein sequence ID" value="TRU86842.1"/>
    <property type="molecule type" value="Genomic_DNA"/>
</dbReference>
<evidence type="ECO:0000256" key="2">
    <source>
        <dbReference type="ARBA" id="ARBA00022803"/>
    </source>
</evidence>